<dbReference type="SUPFAM" id="SSF56801">
    <property type="entry name" value="Acetyl-CoA synthetase-like"/>
    <property type="match status" value="1"/>
</dbReference>
<dbReference type="PANTHER" id="PTHR24096:SF149">
    <property type="entry name" value="AMP-BINDING DOMAIN-CONTAINING PROTEIN-RELATED"/>
    <property type="match status" value="1"/>
</dbReference>
<comment type="subcellular location">
    <subcellularLocation>
        <location evidence="1">Peroxisome</location>
    </subcellularLocation>
</comment>
<dbReference type="AlphaFoldDB" id="A0A2A6C7E7"/>
<dbReference type="PANTHER" id="PTHR24096">
    <property type="entry name" value="LONG-CHAIN-FATTY-ACID--COA LIGASE"/>
    <property type="match status" value="1"/>
</dbReference>
<dbReference type="GO" id="GO:0016405">
    <property type="term" value="F:CoA-ligase activity"/>
    <property type="evidence" value="ECO:0000318"/>
    <property type="project" value="GO_Central"/>
</dbReference>
<evidence type="ECO:0000313" key="6">
    <source>
        <dbReference type="Proteomes" id="UP000005239"/>
    </source>
</evidence>
<dbReference type="InterPro" id="IPR025110">
    <property type="entry name" value="AMP-bd_C"/>
</dbReference>
<dbReference type="Pfam" id="PF00501">
    <property type="entry name" value="AMP-binding"/>
    <property type="match status" value="1"/>
</dbReference>
<proteinExistence type="inferred from homology"/>
<protein>
    <submittedName>
        <fullName evidence="5">Acs-9</fullName>
    </submittedName>
</protein>
<dbReference type="EnsemblMetazoa" id="PPA43683.1">
    <property type="protein sequence ID" value="PPA43683.1"/>
    <property type="gene ID" value="WBGene00282052"/>
</dbReference>
<comment type="similarity">
    <text evidence="2">Belongs to the ATP-dependent AMP-binding enzyme family.</text>
</comment>
<sequence length="476" mass="51960">MEAAPLVIPSEPFHVQILNSCDRHGCAIALTDADSKRSLTFQDVKMLSNRLASEFKKIGVEKVNIDELTTYIQQTRARFIVACSEQAERLQGLEGVKVLLIETLLVPATSDELEGEFVSDVVIGPDSTLLAPFSSGTTGTPKCALLTHDNYSAATASLKAGLFDGLNVRKESTLAMLPFYHASGFWALLYCLMEGHHSIIVRGFSVGRMLELIEKYEISIINVVPSIVVVLARVEQAMPSLRIVLCGSAPLGKELSEALLQRHPSIEHLIQGYGMTEVVVLSHATPPSAALARGKYGSCGKLLPGFEAKIVNEVGEQVEVGETGELLLRGRAVIRSYLVQGCPLDGWLRTGDLVRVDIDGFYFIVDRLKDVFKVHGKQVSPAEIEDLLLSHSAIAQAAVIGIPDEHAGHVPRAFIVLRGEEYSETVQEIAQFVKDRLSPHKHLKGGIRVVDELPMSSSGKVLRRVLQEQSIEVSEL</sequence>
<dbReference type="InterPro" id="IPR045851">
    <property type="entry name" value="AMP-bd_C_sf"/>
</dbReference>
<keyword evidence="3" id="KW-0436">Ligase</keyword>
<dbReference type="GO" id="GO:0005777">
    <property type="term" value="C:peroxisome"/>
    <property type="evidence" value="ECO:0007669"/>
    <property type="project" value="UniProtKB-SubCell"/>
</dbReference>
<evidence type="ECO:0000256" key="4">
    <source>
        <dbReference type="ARBA" id="ARBA00023140"/>
    </source>
</evidence>
<keyword evidence="6" id="KW-1185">Reference proteome</keyword>
<keyword evidence="4" id="KW-0576">Peroxisome</keyword>
<name>A0A2A6C7E7_PRIPA</name>
<accession>A0A2A6C7E7</accession>
<organism evidence="5 6">
    <name type="scientific">Pristionchus pacificus</name>
    <name type="common">Parasitic nematode worm</name>
    <dbReference type="NCBI Taxonomy" id="54126"/>
    <lineage>
        <taxon>Eukaryota</taxon>
        <taxon>Metazoa</taxon>
        <taxon>Ecdysozoa</taxon>
        <taxon>Nematoda</taxon>
        <taxon>Chromadorea</taxon>
        <taxon>Rhabditida</taxon>
        <taxon>Rhabditina</taxon>
        <taxon>Diplogasteromorpha</taxon>
        <taxon>Diplogasteroidea</taxon>
        <taxon>Neodiplogasteridae</taxon>
        <taxon>Pristionchus</taxon>
    </lineage>
</organism>
<dbReference type="Proteomes" id="UP000005239">
    <property type="component" value="Unassembled WGS sequence"/>
</dbReference>
<reference evidence="5" key="2">
    <citation type="submission" date="2022-06" db="UniProtKB">
        <authorList>
            <consortium name="EnsemblMetazoa"/>
        </authorList>
    </citation>
    <scope>IDENTIFICATION</scope>
    <source>
        <strain evidence="5">PS312</strain>
    </source>
</reference>
<reference evidence="6" key="1">
    <citation type="journal article" date="2008" name="Nat. Genet.">
        <title>The Pristionchus pacificus genome provides a unique perspective on nematode lifestyle and parasitism.</title>
        <authorList>
            <person name="Dieterich C."/>
            <person name="Clifton S.W."/>
            <person name="Schuster L.N."/>
            <person name="Chinwalla A."/>
            <person name="Delehaunty K."/>
            <person name="Dinkelacker I."/>
            <person name="Fulton L."/>
            <person name="Fulton R."/>
            <person name="Godfrey J."/>
            <person name="Minx P."/>
            <person name="Mitreva M."/>
            <person name="Roeseler W."/>
            <person name="Tian H."/>
            <person name="Witte H."/>
            <person name="Yang S.P."/>
            <person name="Wilson R.K."/>
            <person name="Sommer R.J."/>
        </authorList>
    </citation>
    <scope>NUCLEOTIDE SEQUENCE [LARGE SCALE GENOMIC DNA]</scope>
    <source>
        <strain evidence="6">PS312</strain>
    </source>
</reference>
<dbReference type="InterPro" id="IPR000873">
    <property type="entry name" value="AMP-dep_synth/lig_dom"/>
</dbReference>
<dbReference type="Gene3D" id="3.30.300.30">
    <property type="match status" value="1"/>
</dbReference>
<dbReference type="InterPro" id="IPR042099">
    <property type="entry name" value="ANL_N_sf"/>
</dbReference>
<evidence type="ECO:0000256" key="2">
    <source>
        <dbReference type="ARBA" id="ARBA00006432"/>
    </source>
</evidence>
<accession>A0A8R1Z8H8</accession>
<dbReference type="Gene3D" id="3.40.50.12780">
    <property type="entry name" value="N-terminal domain of ligase-like"/>
    <property type="match status" value="1"/>
</dbReference>
<evidence type="ECO:0000256" key="3">
    <source>
        <dbReference type="ARBA" id="ARBA00022598"/>
    </source>
</evidence>
<gene>
    <name evidence="5" type="primary">WBGene00282052</name>
</gene>
<dbReference type="OrthoDB" id="10253869at2759"/>
<evidence type="ECO:0000256" key="1">
    <source>
        <dbReference type="ARBA" id="ARBA00004275"/>
    </source>
</evidence>
<dbReference type="Pfam" id="PF13193">
    <property type="entry name" value="AMP-binding_C"/>
    <property type="match status" value="1"/>
</dbReference>
<evidence type="ECO:0000313" key="5">
    <source>
        <dbReference type="EnsemblMetazoa" id="PPA43683.1"/>
    </source>
</evidence>